<dbReference type="Proteomes" id="UP000256329">
    <property type="component" value="Unassembled WGS sequence"/>
</dbReference>
<name>A0A3D8P695_9THEO</name>
<dbReference type="AlphaFoldDB" id="A0A3D8P695"/>
<dbReference type="EMBL" id="QSLN01000001">
    <property type="protein sequence ID" value="RDV84853.1"/>
    <property type="molecule type" value="Genomic_DNA"/>
</dbReference>
<accession>A0A3D8P695</accession>
<evidence type="ECO:0000313" key="1">
    <source>
        <dbReference type="EMBL" id="RDV84853.1"/>
    </source>
</evidence>
<organism evidence="1 2">
    <name type="scientific">Ammonifex thiophilus</name>
    <dbReference type="NCBI Taxonomy" id="444093"/>
    <lineage>
        <taxon>Bacteria</taxon>
        <taxon>Bacillati</taxon>
        <taxon>Bacillota</taxon>
        <taxon>Clostridia</taxon>
        <taxon>Thermoanaerobacterales</taxon>
        <taxon>Thermoanaerobacteraceae</taxon>
        <taxon>Ammonifex</taxon>
    </lineage>
</organism>
<comment type="caution">
    <text evidence="1">The sequence shown here is derived from an EMBL/GenBank/DDBJ whole genome shotgun (WGS) entry which is preliminary data.</text>
</comment>
<keyword evidence="2" id="KW-1185">Reference proteome</keyword>
<sequence length="111" mass="12477">MSWARIEYVASEAFKAMYSDWYSPLEDVGASHGASLYEASEEGLVPRNVGRAGGAVAFACAAHTLYSGARTFCEAYEWYEVNPYELLSKPDLQEPNWSQSDWVGFYQNEID</sequence>
<protein>
    <submittedName>
        <fullName evidence="1">Uncharacterized protein</fullName>
    </submittedName>
</protein>
<evidence type="ECO:0000313" key="2">
    <source>
        <dbReference type="Proteomes" id="UP000256329"/>
    </source>
</evidence>
<reference evidence="1 2" key="1">
    <citation type="submission" date="2018-08" db="EMBL/GenBank/DDBJ databases">
        <title>Form III RuBisCO-mediated autotrophy in Thermodesulfobium bacteria.</title>
        <authorList>
            <person name="Toshchakov S.V."/>
            <person name="Kublanov I.V."/>
            <person name="Frolov E."/>
            <person name="Bonch-Osmolovskaya E.A."/>
            <person name="Tourova T.P."/>
            <person name="Chernych N.A."/>
            <person name="Lebedinsky A.V."/>
        </authorList>
    </citation>
    <scope>NUCLEOTIDE SEQUENCE [LARGE SCALE GENOMIC DNA]</scope>
    <source>
        <strain evidence="1 2">SR</strain>
    </source>
</reference>
<proteinExistence type="predicted"/>
<gene>
    <name evidence="1" type="ORF">DXX99_02100</name>
</gene>
<dbReference type="RefSeq" id="WP_115791846.1">
    <property type="nucleotide sequence ID" value="NZ_QSLN01000001.1"/>
</dbReference>